<name>X0YTL9_9ZZZZ</name>
<evidence type="ECO:0000313" key="1">
    <source>
        <dbReference type="EMBL" id="GAG59595.1"/>
    </source>
</evidence>
<proteinExistence type="predicted"/>
<dbReference type="EMBL" id="BART01008894">
    <property type="protein sequence ID" value="GAG59595.1"/>
    <property type="molecule type" value="Genomic_DNA"/>
</dbReference>
<sequence length="354" mass="41151">FAYSINNLDDLEYAVRDASDKFSRLHLLARAIWYLKAASSEEKISPQIDEDRLLQTYYKIRRSLGVDAGSSFLELDPFQRQLIQAVDFSDPCASTIVIRIIVFDLVFGPRNRHWLPSSLDVKELMDQGVTSSDLDLAVVLDLLWWYLRSLFWANLVTILKDFDLGPDWLMPMFIYAVTGKMLGVPPLDIESKTPLFVPSEYHEAVEAYVNFVRTNHNKRINVIGRFSTPLSQKKEIIPLKLPPNTKWKDITIKFLDGHNVRITAPNVRTEVGYKEMGFQDDKRRMPNKQWKLLQLLAEKHGELSWLDREATTLIKKKKQLLSDTLKARFQINEDPFFPYKKVKAYKIKMNLIPE</sequence>
<reference evidence="1" key="1">
    <citation type="journal article" date="2014" name="Front. Microbiol.">
        <title>High frequency of phylogenetically diverse reductive dehalogenase-homologous genes in deep subseafloor sedimentary metagenomes.</title>
        <authorList>
            <person name="Kawai M."/>
            <person name="Futagami T."/>
            <person name="Toyoda A."/>
            <person name="Takaki Y."/>
            <person name="Nishi S."/>
            <person name="Hori S."/>
            <person name="Arai W."/>
            <person name="Tsubouchi T."/>
            <person name="Morono Y."/>
            <person name="Uchiyama I."/>
            <person name="Ito T."/>
            <person name="Fujiyama A."/>
            <person name="Inagaki F."/>
            <person name="Takami H."/>
        </authorList>
    </citation>
    <scope>NUCLEOTIDE SEQUENCE</scope>
    <source>
        <strain evidence="1">Expedition CK06-06</strain>
    </source>
</reference>
<accession>X0YTL9</accession>
<gene>
    <name evidence="1" type="ORF">S01H4_19873</name>
</gene>
<protein>
    <submittedName>
        <fullName evidence="1">Uncharacterized protein</fullName>
    </submittedName>
</protein>
<comment type="caution">
    <text evidence="1">The sequence shown here is derived from an EMBL/GenBank/DDBJ whole genome shotgun (WGS) entry which is preliminary data.</text>
</comment>
<organism evidence="1">
    <name type="scientific">marine sediment metagenome</name>
    <dbReference type="NCBI Taxonomy" id="412755"/>
    <lineage>
        <taxon>unclassified sequences</taxon>
        <taxon>metagenomes</taxon>
        <taxon>ecological metagenomes</taxon>
    </lineage>
</organism>
<dbReference type="AlphaFoldDB" id="X0YTL9"/>
<feature type="non-terminal residue" evidence="1">
    <location>
        <position position="1"/>
    </location>
</feature>